<reference evidence="6" key="3">
    <citation type="journal article" date="2022" name="BMC Genomics">
        <title>Comparative genome analysis of mycobacteria focusing on tRNA and non-coding RNA.</title>
        <authorList>
            <person name="Behra P.R.K."/>
            <person name="Pettersson B.M.F."/>
            <person name="Ramesh M."/>
            <person name="Das S."/>
            <person name="Dasgupta S."/>
            <person name="Kirsebom L.A."/>
        </authorList>
    </citation>
    <scope>NUCLEOTIDE SEQUENCE</scope>
    <source>
        <strain evidence="6">DSM 44203</strain>
    </source>
</reference>
<reference evidence="6" key="2">
    <citation type="submission" date="2020-07" db="EMBL/GenBank/DDBJ databases">
        <authorList>
            <person name="Pettersson B.M.F."/>
            <person name="Behra P.R.K."/>
            <person name="Ramesh M."/>
            <person name="Das S."/>
            <person name="Dasgupta S."/>
            <person name="Kirsebom L.A."/>
        </authorList>
    </citation>
    <scope>NUCLEOTIDE SEQUENCE</scope>
    <source>
        <strain evidence="6">DSM 44203</strain>
    </source>
</reference>
<evidence type="ECO:0000256" key="1">
    <source>
        <dbReference type="ARBA" id="ARBA00023125"/>
    </source>
</evidence>
<feature type="DNA-binding region" description="H-T-H motif" evidence="2">
    <location>
        <begin position="68"/>
        <end position="87"/>
    </location>
</feature>
<dbReference type="Proteomes" id="UP001207528">
    <property type="component" value="Unassembled WGS sequence"/>
</dbReference>
<dbReference type="EMBL" id="JACKTI010000055">
    <property type="protein sequence ID" value="MCV7025730.1"/>
    <property type="molecule type" value="Genomic_DNA"/>
</dbReference>
<dbReference type="Gene3D" id="1.10.357.10">
    <property type="entry name" value="Tetracycline Repressor, domain 2"/>
    <property type="match status" value="1"/>
</dbReference>
<dbReference type="GO" id="GO:0003700">
    <property type="term" value="F:DNA-binding transcription factor activity"/>
    <property type="evidence" value="ECO:0007669"/>
    <property type="project" value="TreeGrafter"/>
</dbReference>
<dbReference type="PROSITE" id="PS50977">
    <property type="entry name" value="HTH_TETR_2"/>
    <property type="match status" value="1"/>
</dbReference>
<keyword evidence="7" id="KW-1185">Reference proteome</keyword>
<evidence type="ECO:0000256" key="2">
    <source>
        <dbReference type="PROSITE-ProRule" id="PRU00335"/>
    </source>
</evidence>
<dbReference type="RefSeq" id="WP_084377149.1">
    <property type="nucleotide sequence ID" value="NZ_BCTA01000017.1"/>
</dbReference>
<accession>A0AAW5SQ83</accession>
<gene>
    <name evidence="6" type="ORF">H7I77_20640</name>
    <name evidence="5" type="ORF">RMCN_0994</name>
</gene>
<dbReference type="Pfam" id="PF00440">
    <property type="entry name" value="TetR_N"/>
    <property type="match status" value="1"/>
</dbReference>
<feature type="region of interest" description="Disordered" evidence="3">
    <location>
        <begin position="1"/>
        <end position="45"/>
    </location>
</feature>
<dbReference type="InterPro" id="IPR009057">
    <property type="entry name" value="Homeodomain-like_sf"/>
</dbReference>
<dbReference type="Proteomes" id="UP000069773">
    <property type="component" value="Unassembled WGS sequence"/>
</dbReference>
<organism evidence="6 8">
    <name type="scientific">Mycolicibacterium novocastrense</name>
    <name type="common">Mycobacterium novocastrense</name>
    <dbReference type="NCBI Taxonomy" id="59813"/>
    <lineage>
        <taxon>Bacteria</taxon>
        <taxon>Bacillati</taxon>
        <taxon>Actinomycetota</taxon>
        <taxon>Actinomycetes</taxon>
        <taxon>Mycobacteriales</taxon>
        <taxon>Mycobacteriaceae</taxon>
        <taxon>Mycolicibacterium</taxon>
    </lineage>
</organism>
<evidence type="ECO:0000259" key="4">
    <source>
        <dbReference type="PROSITE" id="PS50977"/>
    </source>
</evidence>
<dbReference type="InterPro" id="IPR050109">
    <property type="entry name" value="HTH-type_TetR-like_transc_reg"/>
</dbReference>
<evidence type="ECO:0000256" key="3">
    <source>
        <dbReference type="SAM" id="MobiDB-lite"/>
    </source>
</evidence>
<comment type="caution">
    <text evidence="6">The sequence shown here is derived from an EMBL/GenBank/DDBJ whole genome shotgun (WGS) entry which is preliminary data.</text>
</comment>
<protein>
    <submittedName>
        <fullName evidence="6">TetR family transcriptional regulator</fullName>
    </submittedName>
</protein>
<keyword evidence="1 2" id="KW-0238">DNA-binding</keyword>
<dbReference type="InterPro" id="IPR001647">
    <property type="entry name" value="HTH_TetR"/>
</dbReference>
<dbReference type="PANTHER" id="PTHR30055:SF226">
    <property type="entry name" value="HTH-TYPE TRANSCRIPTIONAL REGULATOR PKSA"/>
    <property type="match status" value="1"/>
</dbReference>
<dbReference type="AlphaFoldDB" id="A0AAW5SQ83"/>
<feature type="compositionally biased region" description="Polar residues" evidence="3">
    <location>
        <begin position="18"/>
        <end position="45"/>
    </location>
</feature>
<name>A0AAW5SQ83_MYCNV</name>
<dbReference type="PRINTS" id="PR00455">
    <property type="entry name" value="HTHTETR"/>
</dbReference>
<evidence type="ECO:0000313" key="8">
    <source>
        <dbReference type="Proteomes" id="UP001207528"/>
    </source>
</evidence>
<feature type="domain" description="HTH tetR-type" evidence="4">
    <location>
        <begin position="45"/>
        <end position="105"/>
    </location>
</feature>
<proteinExistence type="predicted"/>
<dbReference type="PANTHER" id="PTHR30055">
    <property type="entry name" value="HTH-TYPE TRANSCRIPTIONAL REGULATOR RUTR"/>
    <property type="match status" value="1"/>
</dbReference>
<evidence type="ECO:0000313" key="7">
    <source>
        <dbReference type="Proteomes" id="UP000069773"/>
    </source>
</evidence>
<evidence type="ECO:0000313" key="5">
    <source>
        <dbReference type="EMBL" id="GAT07861.1"/>
    </source>
</evidence>
<reference evidence="5 7" key="1">
    <citation type="journal article" date="2016" name="Genome Announc.">
        <title>Draft Genome Sequences of Five Rapidly Growing Mycobacterium Species, M. thermoresistibile, M. fortuitum subsp. acetamidolyticum, M. canariasense, M. brisbanense, and M. novocastrense.</title>
        <authorList>
            <person name="Katahira K."/>
            <person name="Ogura Y."/>
            <person name="Gotoh Y."/>
            <person name="Hayashi T."/>
        </authorList>
    </citation>
    <scope>NUCLEOTIDE SEQUENCE [LARGE SCALE GENOMIC DNA]</scope>
    <source>
        <strain evidence="5 7">JCM18114</strain>
    </source>
</reference>
<dbReference type="GO" id="GO:0000976">
    <property type="term" value="F:transcription cis-regulatory region binding"/>
    <property type="evidence" value="ECO:0007669"/>
    <property type="project" value="TreeGrafter"/>
</dbReference>
<dbReference type="EMBL" id="BCTA01000017">
    <property type="protein sequence ID" value="GAT07861.1"/>
    <property type="molecule type" value="Genomic_DNA"/>
</dbReference>
<evidence type="ECO:0000313" key="6">
    <source>
        <dbReference type="EMBL" id="MCV7025730.1"/>
    </source>
</evidence>
<dbReference type="SUPFAM" id="SSF46689">
    <property type="entry name" value="Homeodomain-like"/>
    <property type="match status" value="1"/>
</dbReference>
<sequence>MPGPDPANGPEASPATGPDSSPATGLDSSPATGPDSSPATGLDSSPATEAILDAAVIEFERHGFRRVALDDVARRAGVSRTTIYRRFANRDELVAAVIERENIALFADIAEEVKRAGPQSNYYVEAFTLSILKFRRHRVLYRILTDEPALLLELARTHYDAAITRMAAALRVIFPAGFAERIGEQTVEELADTILRYAVMVLLLPSSQPLESADDIRAFARKHFLPSLPAALRTVPTG</sequence>